<dbReference type="Proteomes" id="UP000004750">
    <property type="component" value="Unassembled WGS sequence"/>
</dbReference>
<dbReference type="HOGENOM" id="CLU_2841717_0_0_6"/>
<protein>
    <submittedName>
        <fullName evidence="2">Uncharacterized protein</fullName>
    </submittedName>
</protein>
<feature type="transmembrane region" description="Helical" evidence="1">
    <location>
        <begin position="37"/>
        <end position="59"/>
    </location>
</feature>
<reference evidence="2 3" key="1">
    <citation type="submission" date="2011-08" db="EMBL/GenBank/DDBJ databases">
        <authorList>
            <person name="Weinstock G."/>
            <person name="Sodergren E."/>
            <person name="Clifton S."/>
            <person name="Fulton L."/>
            <person name="Fulton B."/>
            <person name="Courtney L."/>
            <person name="Fronick C."/>
            <person name="Harrison M."/>
            <person name="Strong C."/>
            <person name="Farmer C."/>
            <person name="Delahaunty K."/>
            <person name="Markovic C."/>
            <person name="Hall O."/>
            <person name="Minx P."/>
            <person name="Tomlinson C."/>
            <person name="Mitreva M."/>
            <person name="Hou S."/>
            <person name="Chen J."/>
            <person name="Wollam A."/>
            <person name="Pepin K.H."/>
            <person name="Johnson M."/>
            <person name="Bhonagiri V."/>
            <person name="Zhang X."/>
            <person name="Suruliraj S."/>
            <person name="Warren W."/>
            <person name="Chinwalla A."/>
            <person name="Mardis E.R."/>
            <person name="Wilson R.K."/>
        </authorList>
    </citation>
    <scope>NUCLEOTIDE SEQUENCE [LARGE SCALE GENOMIC DNA]</scope>
    <source>
        <strain evidence="2 3">F0432</strain>
    </source>
</reference>
<sequence>MSPFGRRGYYKFLNFRRWGERFFFHFLRNSFQAQRTIQFIITVSEVIFYFYAIFATCFGDFQGIG</sequence>
<keyword evidence="1" id="KW-1133">Transmembrane helix</keyword>
<dbReference type="AlphaFoldDB" id="G9ZEE1"/>
<accession>G9ZEE1</accession>
<keyword evidence="1" id="KW-0472">Membrane</keyword>
<evidence type="ECO:0000313" key="2">
    <source>
        <dbReference type="EMBL" id="EHM54682.1"/>
    </source>
</evidence>
<dbReference type="STRING" id="797473.HMPREF9080_01126"/>
<gene>
    <name evidence="2" type="ORF">HMPREF9080_01126</name>
</gene>
<evidence type="ECO:0000313" key="3">
    <source>
        <dbReference type="Proteomes" id="UP000004750"/>
    </source>
</evidence>
<organism evidence="2 3">
    <name type="scientific">Cardiobacterium valvarum F0432</name>
    <dbReference type="NCBI Taxonomy" id="797473"/>
    <lineage>
        <taxon>Bacteria</taxon>
        <taxon>Pseudomonadati</taxon>
        <taxon>Pseudomonadota</taxon>
        <taxon>Gammaproteobacteria</taxon>
        <taxon>Cardiobacteriales</taxon>
        <taxon>Cardiobacteriaceae</taxon>
        <taxon>Cardiobacterium</taxon>
    </lineage>
</organism>
<keyword evidence="1" id="KW-0812">Transmembrane</keyword>
<evidence type="ECO:0000256" key="1">
    <source>
        <dbReference type="SAM" id="Phobius"/>
    </source>
</evidence>
<name>G9ZEE1_9GAMM</name>
<comment type="caution">
    <text evidence="2">The sequence shown here is derived from an EMBL/GenBank/DDBJ whole genome shotgun (WGS) entry which is preliminary data.</text>
</comment>
<dbReference type="EMBL" id="AGCM01000062">
    <property type="protein sequence ID" value="EHM54682.1"/>
    <property type="molecule type" value="Genomic_DNA"/>
</dbReference>
<proteinExistence type="predicted"/>